<dbReference type="PANTHER" id="PTHR30469">
    <property type="entry name" value="MULTIDRUG RESISTANCE PROTEIN MDTA"/>
    <property type="match status" value="1"/>
</dbReference>
<dbReference type="Gene3D" id="2.40.420.20">
    <property type="match status" value="1"/>
</dbReference>
<feature type="chain" id="PRO_5020558819" evidence="2">
    <location>
        <begin position="20"/>
        <end position="365"/>
    </location>
</feature>
<dbReference type="Pfam" id="PF25967">
    <property type="entry name" value="RND-MFP_C"/>
    <property type="match status" value="1"/>
</dbReference>
<dbReference type="PROSITE" id="PS51257">
    <property type="entry name" value="PROKAR_LIPOPROTEIN"/>
    <property type="match status" value="1"/>
</dbReference>
<reference evidence="4 5" key="1">
    <citation type="submission" date="2017-10" db="EMBL/GenBank/DDBJ databases">
        <title>Nyctiphanis sp. nov., isolated from the stomach of the euphausiid Nyctiphanes simplex (Hansen, 1911) in the Gulf of California.</title>
        <authorList>
            <person name="Gomez-Gil B."/>
            <person name="Aguilar-Mendez M."/>
            <person name="Lopez-Cortes A."/>
            <person name="Gomez-Gutierrez J."/>
            <person name="Roque A."/>
            <person name="Lang E."/>
            <person name="Gonzalez-Castillo A."/>
        </authorList>
    </citation>
    <scope>NUCLEOTIDE SEQUENCE [LARGE SCALE GENOMIC DNA]</scope>
    <source>
        <strain evidence="4 5">CAIM 600</strain>
    </source>
</reference>
<dbReference type="Proteomes" id="UP000290287">
    <property type="component" value="Unassembled WGS sequence"/>
</dbReference>
<feature type="signal peptide" evidence="2">
    <location>
        <begin position="1"/>
        <end position="19"/>
    </location>
</feature>
<evidence type="ECO:0000256" key="1">
    <source>
        <dbReference type="ARBA" id="ARBA00009477"/>
    </source>
</evidence>
<evidence type="ECO:0000259" key="3">
    <source>
        <dbReference type="Pfam" id="PF25967"/>
    </source>
</evidence>
<dbReference type="SUPFAM" id="SSF111369">
    <property type="entry name" value="HlyD-like secretion proteins"/>
    <property type="match status" value="1"/>
</dbReference>
<dbReference type="EMBL" id="PEIB01000002">
    <property type="protein sequence ID" value="RXJ74439.1"/>
    <property type="molecule type" value="Genomic_DNA"/>
</dbReference>
<dbReference type="GO" id="GO:0015562">
    <property type="term" value="F:efflux transmembrane transporter activity"/>
    <property type="evidence" value="ECO:0007669"/>
    <property type="project" value="TreeGrafter"/>
</dbReference>
<comment type="caution">
    <text evidence="4">The sequence shown here is derived from an EMBL/GenBank/DDBJ whole genome shotgun (WGS) entry which is preliminary data.</text>
</comment>
<dbReference type="Gene3D" id="1.10.287.470">
    <property type="entry name" value="Helix hairpin bin"/>
    <property type="match status" value="1"/>
</dbReference>
<comment type="similarity">
    <text evidence="1">Belongs to the membrane fusion protein (MFP) (TC 8.A.1) family.</text>
</comment>
<keyword evidence="5" id="KW-1185">Reference proteome</keyword>
<dbReference type="NCBIfam" id="TIGR01730">
    <property type="entry name" value="RND_mfp"/>
    <property type="match status" value="1"/>
</dbReference>
<evidence type="ECO:0000313" key="5">
    <source>
        <dbReference type="Proteomes" id="UP000290287"/>
    </source>
</evidence>
<sequence>MRKSTLALLISLLCGFILTGCEEQQQSYTKPLQTVGVMTVGKAHESASSNEFPAVAAAADLTALSFLVSGEVAKVFVKPGELVKKGQVLVALNKKDLRLAVKETKTSYELASRQYDRARKLRGTGALPKSQVDELKANRDVAKADYNLAVLKLSFAELKAPFAGVVSTVQVEDFENISPGKAVLSMHDANRVDVRLKVADQLYVNQQDISPEDVMKNINPRVLMPDGKEYPLSLREFTGEPDKTSGAFIVTMSMPMPKDTVILDGMSLNIITNPLNVSLAASVGDDIPLSAVFNGDGDSLANDQTYVWVLSDDNRVSKRQVVLEALSVRGVRVVGGLKPGERIVVKGVNKLMNGQEVRVTEGNKA</sequence>
<dbReference type="OrthoDB" id="1185083at2"/>
<gene>
    <name evidence="4" type="ORF">CS022_02205</name>
</gene>
<dbReference type="AlphaFoldDB" id="A0A4Q0YYZ0"/>
<dbReference type="InterPro" id="IPR006143">
    <property type="entry name" value="RND_pump_MFP"/>
</dbReference>
<dbReference type="GO" id="GO:1990281">
    <property type="term" value="C:efflux pump complex"/>
    <property type="evidence" value="ECO:0007669"/>
    <property type="project" value="TreeGrafter"/>
</dbReference>
<dbReference type="Gene3D" id="2.40.50.100">
    <property type="match status" value="1"/>
</dbReference>
<organism evidence="4 5">
    <name type="scientific">Veronia nyctiphanis</name>
    <dbReference type="NCBI Taxonomy" id="1278244"/>
    <lineage>
        <taxon>Bacteria</taxon>
        <taxon>Pseudomonadati</taxon>
        <taxon>Pseudomonadota</taxon>
        <taxon>Gammaproteobacteria</taxon>
        <taxon>Vibrionales</taxon>
        <taxon>Vibrionaceae</taxon>
        <taxon>Veronia</taxon>
    </lineage>
</organism>
<dbReference type="InterPro" id="IPR058627">
    <property type="entry name" value="MdtA-like_C"/>
</dbReference>
<proteinExistence type="inferred from homology"/>
<feature type="domain" description="Multidrug resistance protein MdtA-like C-terminal permuted SH3" evidence="3">
    <location>
        <begin position="301"/>
        <end position="349"/>
    </location>
</feature>
<dbReference type="RefSeq" id="WP_129120906.1">
    <property type="nucleotide sequence ID" value="NZ_PEIB01000002.1"/>
</dbReference>
<dbReference type="PANTHER" id="PTHR30469:SF20">
    <property type="entry name" value="EFFLUX RND TRANSPORTER PERIPLASMIC ADAPTOR SUBUNIT"/>
    <property type="match status" value="1"/>
</dbReference>
<evidence type="ECO:0000256" key="2">
    <source>
        <dbReference type="SAM" id="SignalP"/>
    </source>
</evidence>
<protein>
    <submittedName>
        <fullName evidence="4">Efflux transporter periplasmic adaptor subunit</fullName>
    </submittedName>
</protein>
<name>A0A4Q0YYZ0_9GAMM</name>
<keyword evidence="2" id="KW-0732">Signal</keyword>
<evidence type="ECO:0000313" key="4">
    <source>
        <dbReference type="EMBL" id="RXJ74439.1"/>
    </source>
</evidence>
<accession>A0A4Q0YYZ0</accession>